<feature type="domain" description="G-protein coupled receptors family 1 profile" evidence="12">
    <location>
        <begin position="47"/>
        <end position="313"/>
    </location>
</feature>
<proteinExistence type="inferred from homology"/>
<dbReference type="PROSITE" id="PS00237">
    <property type="entry name" value="G_PROTEIN_RECEP_F1_1"/>
    <property type="match status" value="1"/>
</dbReference>
<evidence type="ECO:0000256" key="2">
    <source>
        <dbReference type="ARBA" id="ARBA00022692"/>
    </source>
</evidence>
<keyword evidence="7 9" id="KW-0675">Receptor</keyword>
<dbReference type="Gene3D" id="1.20.1070.10">
    <property type="entry name" value="Rhodopsin 7-helix transmembrane proteins"/>
    <property type="match status" value="1"/>
</dbReference>
<comment type="subcellular location">
    <subcellularLocation>
        <location evidence="1">Membrane</location>
        <topology evidence="1">Multi-pass membrane protein</topology>
    </subcellularLocation>
</comment>
<feature type="transmembrane region" description="Helical" evidence="11">
    <location>
        <begin position="109"/>
        <end position="127"/>
    </location>
</feature>
<feature type="compositionally biased region" description="Polar residues" evidence="10">
    <location>
        <begin position="357"/>
        <end position="378"/>
    </location>
</feature>
<dbReference type="PROSITE" id="PS50262">
    <property type="entry name" value="G_PROTEIN_RECEP_F1_2"/>
    <property type="match status" value="1"/>
</dbReference>
<name>A0A085MM97_9BILA</name>
<dbReference type="EMBL" id="KL363184">
    <property type="protein sequence ID" value="KFD58343.1"/>
    <property type="molecule type" value="Genomic_DNA"/>
</dbReference>
<evidence type="ECO:0000259" key="12">
    <source>
        <dbReference type="PROSITE" id="PS50262"/>
    </source>
</evidence>
<dbReference type="SUPFAM" id="SSF81321">
    <property type="entry name" value="Family A G protein-coupled receptor-like"/>
    <property type="match status" value="1"/>
</dbReference>
<evidence type="ECO:0000256" key="6">
    <source>
        <dbReference type="ARBA" id="ARBA00023157"/>
    </source>
</evidence>
<evidence type="ECO:0000256" key="10">
    <source>
        <dbReference type="SAM" id="MobiDB-lite"/>
    </source>
</evidence>
<feature type="transmembrane region" description="Helical" evidence="11">
    <location>
        <begin position="68"/>
        <end position="89"/>
    </location>
</feature>
<evidence type="ECO:0000313" key="15">
    <source>
        <dbReference type="Proteomes" id="UP000030764"/>
    </source>
</evidence>
<dbReference type="EMBL" id="KL367630">
    <property type="protein sequence ID" value="KFD61253.1"/>
    <property type="molecule type" value="Genomic_DNA"/>
</dbReference>
<dbReference type="GO" id="GO:0004930">
    <property type="term" value="F:G protein-coupled receptor activity"/>
    <property type="evidence" value="ECO:0007669"/>
    <property type="project" value="UniProtKB-KW"/>
</dbReference>
<feature type="transmembrane region" description="Helical" evidence="11">
    <location>
        <begin position="148"/>
        <end position="169"/>
    </location>
</feature>
<accession>A0A085MM97</accession>
<gene>
    <name evidence="13" type="ORF">M513_00569</name>
    <name evidence="14" type="ORF">M514_00569</name>
</gene>
<protein>
    <recommendedName>
        <fullName evidence="12">G-protein coupled receptors family 1 profile domain-containing protein</fullName>
    </recommendedName>
</protein>
<dbReference type="InterPro" id="IPR000405">
    <property type="entry name" value="Galanin_rcpt"/>
</dbReference>
<dbReference type="PANTHER" id="PTHR45695">
    <property type="entry name" value="LEUCOKININ RECEPTOR-RELATED"/>
    <property type="match status" value="1"/>
</dbReference>
<feature type="transmembrane region" description="Helical" evidence="11">
    <location>
        <begin position="292"/>
        <end position="315"/>
    </location>
</feature>
<evidence type="ECO:0000256" key="8">
    <source>
        <dbReference type="ARBA" id="ARBA00023224"/>
    </source>
</evidence>
<dbReference type="PRINTS" id="PR00663">
    <property type="entry name" value="GALANINR"/>
</dbReference>
<keyword evidence="15" id="KW-1185">Reference proteome</keyword>
<keyword evidence="3 11" id="KW-1133">Transmembrane helix</keyword>
<evidence type="ECO:0000256" key="9">
    <source>
        <dbReference type="RuleBase" id="RU000688"/>
    </source>
</evidence>
<organism evidence="13 15">
    <name type="scientific">Trichuris suis</name>
    <name type="common">pig whipworm</name>
    <dbReference type="NCBI Taxonomy" id="68888"/>
    <lineage>
        <taxon>Eukaryota</taxon>
        <taxon>Metazoa</taxon>
        <taxon>Ecdysozoa</taxon>
        <taxon>Nematoda</taxon>
        <taxon>Enoplea</taxon>
        <taxon>Dorylaimia</taxon>
        <taxon>Trichinellida</taxon>
        <taxon>Trichuridae</taxon>
        <taxon>Trichuris</taxon>
    </lineage>
</organism>
<keyword evidence="5 11" id="KW-0472">Membrane</keyword>
<keyword evidence="4 9" id="KW-0297">G-protein coupled receptor</keyword>
<feature type="transmembrane region" description="Helical" evidence="11">
    <location>
        <begin position="33"/>
        <end position="56"/>
    </location>
</feature>
<evidence type="ECO:0000313" key="13">
    <source>
        <dbReference type="EMBL" id="KFD58343.1"/>
    </source>
</evidence>
<evidence type="ECO:0000256" key="11">
    <source>
        <dbReference type="SAM" id="Phobius"/>
    </source>
</evidence>
<evidence type="ECO:0000256" key="7">
    <source>
        <dbReference type="ARBA" id="ARBA00023170"/>
    </source>
</evidence>
<dbReference type="PANTHER" id="PTHR45695:SF34">
    <property type="entry name" value="GALANIN RECEPTOR 2B-LIKE"/>
    <property type="match status" value="1"/>
</dbReference>
<evidence type="ECO:0000256" key="4">
    <source>
        <dbReference type="ARBA" id="ARBA00023040"/>
    </source>
</evidence>
<sequence>MNVTNKSLAVELRTENSSESEASFLTHEIQLTLTLILVLIILVGIAGNIMLMVMLLRTKAFRANATSVFVLNLSCADLLFVLFCVPFQGTVYILNNWPYGFVPCKTTHFFQYVTMFASIWLLTVMSVDRYFALKHPLKAVAFRTPRMAARYSVIVWLLACLVSIPWLFLYNTITFADQDDQSQVTVCLDIWPEGTFFLRKWLMLFIFIASFAFPTVTVIIMGWLVASSLWTSSSRWLVIRSRYSRKTFRQRRRVAFLVFCLALMLFVFWLPHNISLIWINFGEVEDWGQEFFIYKVTAHMLSYLNSCINPFICFFMSKNLQTVGLAGRSHAGSCNADACNQVKQNLSRSSQRRSAKFSGNSDNAASNGQQKLTLESRI</sequence>
<dbReference type="InterPro" id="IPR000276">
    <property type="entry name" value="GPCR_Rhodpsn"/>
</dbReference>
<dbReference type="GO" id="GO:0005886">
    <property type="term" value="C:plasma membrane"/>
    <property type="evidence" value="ECO:0007669"/>
    <property type="project" value="TreeGrafter"/>
</dbReference>
<dbReference type="PRINTS" id="PR00237">
    <property type="entry name" value="GPCRRHODOPSN"/>
</dbReference>
<keyword evidence="8 9" id="KW-0807">Transducer</keyword>
<dbReference type="Proteomes" id="UP000030764">
    <property type="component" value="Unassembled WGS sequence"/>
</dbReference>
<dbReference type="InterPro" id="IPR017452">
    <property type="entry name" value="GPCR_Rhodpsn_7TM"/>
</dbReference>
<evidence type="ECO:0000256" key="3">
    <source>
        <dbReference type="ARBA" id="ARBA00022989"/>
    </source>
</evidence>
<keyword evidence="6" id="KW-1015">Disulfide bond</keyword>
<reference evidence="13 15" key="1">
    <citation type="journal article" date="2014" name="Nat. Genet.">
        <title>Genome and transcriptome of the porcine whipworm Trichuris suis.</title>
        <authorList>
            <person name="Jex A.R."/>
            <person name="Nejsum P."/>
            <person name="Schwarz E.M."/>
            <person name="Hu L."/>
            <person name="Young N.D."/>
            <person name="Hall R.S."/>
            <person name="Korhonen P.K."/>
            <person name="Liao S."/>
            <person name="Thamsborg S."/>
            <person name="Xia J."/>
            <person name="Xu P."/>
            <person name="Wang S."/>
            <person name="Scheerlinck J.P."/>
            <person name="Hofmann A."/>
            <person name="Sternberg P.W."/>
            <person name="Wang J."/>
            <person name="Gasser R.B."/>
        </authorList>
    </citation>
    <scope>NUCLEOTIDE SEQUENCE [LARGE SCALE GENOMIC DNA]</scope>
    <source>
        <strain evidence="14">DCEP-RM93F</strain>
        <strain evidence="13">DCEP-RM93M</strain>
    </source>
</reference>
<comment type="similarity">
    <text evidence="9">Belongs to the G-protein coupled receptor 1 family.</text>
</comment>
<feature type="transmembrane region" description="Helical" evidence="11">
    <location>
        <begin position="254"/>
        <end position="272"/>
    </location>
</feature>
<evidence type="ECO:0000256" key="5">
    <source>
        <dbReference type="ARBA" id="ARBA00023136"/>
    </source>
</evidence>
<dbReference type="Pfam" id="PF00001">
    <property type="entry name" value="7tm_1"/>
    <property type="match status" value="1"/>
</dbReference>
<evidence type="ECO:0000256" key="1">
    <source>
        <dbReference type="ARBA" id="ARBA00004141"/>
    </source>
</evidence>
<evidence type="ECO:0000313" key="14">
    <source>
        <dbReference type="EMBL" id="KFD61253.1"/>
    </source>
</evidence>
<dbReference type="Proteomes" id="UP000030758">
    <property type="component" value="Unassembled WGS sequence"/>
</dbReference>
<feature type="transmembrane region" description="Helical" evidence="11">
    <location>
        <begin position="201"/>
        <end position="233"/>
    </location>
</feature>
<feature type="region of interest" description="Disordered" evidence="10">
    <location>
        <begin position="353"/>
        <end position="378"/>
    </location>
</feature>
<keyword evidence="2 9" id="KW-0812">Transmembrane</keyword>
<dbReference type="AlphaFoldDB" id="A0A085MM97"/>